<reference evidence="1 2" key="1">
    <citation type="submission" date="2016-11" db="EMBL/GenBank/DDBJ databases">
        <authorList>
            <person name="Varghese N."/>
            <person name="Submissions S."/>
        </authorList>
    </citation>
    <scope>NUCLEOTIDE SEQUENCE [LARGE SCALE GENOMIC DNA]</scope>
    <source>
        <strain evidence="1 2">DSM 17919</strain>
    </source>
</reference>
<dbReference type="PIRSF" id="PIRSF000709">
    <property type="entry name" value="6PFK_2-Ptase"/>
    <property type="match status" value="1"/>
</dbReference>
<dbReference type="EMBL" id="FQZR01000004">
    <property type="protein sequence ID" value="SHJ26016.1"/>
    <property type="molecule type" value="Genomic_DNA"/>
</dbReference>
<dbReference type="GO" id="GO:0005829">
    <property type="term" value="C:cytosol"/>
    <property type="evidence" value="ECO:0007669"/>
    <property type="project" value="TreeGrafter"/>
</dbReference>
<dbReference type="InterPro" id="IPR003094">
    <property type="entry name" value="6Pfruct_kin"/>
</dbReference>
<comment type="caution">
    <text evidence="1">The sequence shown here is derived from an EMBL/GenBank/DDBJ whole genome shotgun (WGS) entry which is preliminary data.</text>
</comment>
<accession>A0A8G2FI59</accession>
<proteinExistence type="predicted"/>
<sequence>MLYLIRHGETVLHKGTCIGQTDIPLAENGITYISEKTLPQLLALRLEQPRIVSSPLRRTMQTAEILDNKLETGITQEPSLREINMGTWDGLPFSDIKKRWPDAYEQRGTDFAYFRAPMGESFFDVQRRALEIILPLCREPEPVILVTHAGVIRTLLCAVNQTPLQNLFSYKPATGSITLISKQAFLTNELCLE</sequence>
<dbReference type="GO" id="GO:0004331">
    <property type="term" value="F:fructose-2,6-bisphosphate 2-phosphatase activity"/>
    <property type="evidence" value="ECO:0007669"/>
    <property type="project" value="TreeGrafter"/>
</dbReference>
<evidence type="ECO:0000313" key="1">
    <source>
        <dbReference type="EMBL" id="SHJ26016.1"/>
    </source>
</evidence>
<protein>
    <submittedName>
        <fullName evidence="1">Probable phosphoglycerate mutase</fullName>
    </submittedName>
</protein>
<dbReference type="InterPro" id="IPR029033">
    <property type="entry name" value="His_PPase_superfam"/>
</dbReference>
<dbReference type="SMART" id="SM00855">
    <property type="entry name" value="PGAM"/>
    <property type="match status" value="1"/>
</dbReference>
<dbReference type="CDD" id="cd07067">
    <property type="entry name" value="HP_PGM_like"/>
    <property type="match status" value="1"/>
</dbReference>
<dbReference type="Gene3D" id="3.40.50.1240">
    <property type="entry name" value="Phosphoglycerate mutase-like"/>
    <property type="match status" value="1"/>
</dbReference>
<dbReference type="AlphaFoldDB" id="A0A8G2FI59"/>
<name>A0A8G2FI59_9BACT</name>
<evidence type="ECO:0000313" key="2">
    <source>
        <dbReference type="Proteomes" id="UP000184001"/>
    </source>
</evidence>
<dbReference type="InterPro" id="IPR013078">
    <property type="entry name" value="His_Pase_superF_clade-1"/>
</dbReference>
<dbReference type="GO" id="GO:0003873">
    <property type="term" value="F:6-phosphofructo-2-kinase activity"/>
    <property type="evidence" value="ECO:0007669"/>
    <property type="project" value="TreeGrafter"/>
</dbReference>
<dbReference type="PANTHER" id="PTHR10606">
    <property type="entry name" value="6-PHOSPHOFRUCTO-2-KINASE/FRUCTOSE-2,6-BISPHOSPHATASE"/>
    <property type="match status" value="1"/>
</dbReference>
<dbReference type="RefSeq" id="WP_020000039.1">
    <property type="nucleotide sequence ID" value="NZ_CP192219.1"/>
</dbReference>
<dbReference type="SUPFAM" id="SSF53254">
    <property type="entry name" value="Phosphoglycerate mutase-like"/>
    <property type="match status" value="1"/>
</dbReference>
<organism evidence="1 2">
    <name type="scientific">Halodesulfovibrio aestuarii</name>
    <dbReference type="NCBI Taxonomy" id="126333"/>
    <lineage>
        <taxon>Bacteria</taxon>
        <taxon>Pseudomonadati</taxon>
        <taxon>Thermodesulfobacteriota</taxon>
        <taxon>Desulfovibrionia</taxon>
        <taxon>Desulfovibrionales</taxon>
        <taxon>Desulfovibrionaceae</taxon>
        <taxon>Halodesulfovibrio</taxon>
    </lineage>
</organism>
<dbReference type="Pfam" id="PF00300">
    <property type="entry name" value="His_Phos_1"/>
    <property type="match status" value="1"/>
</dbReference>
<dbReference type="Proteomes" id="UP000184001">
    <property type="component" value="Unassembled WGS sequence"/>
</dbReference>
<dbReference type="GO" id="GO:0005524">
    <property type="term" value="F:ATP binding"/>
    <property type="evidence" value="ECO:0007669"/>
    <property type="project" value="InterPro"/>
</dbReference>
<dbReference type="PANTHER" id="PTHR10606:SF44">
    <property type="entry name" value="6-PHOSPHOFRUCTO 2-KINASE_FRUCTOSE 2,6-BISPHOSPHATASE LONG FORM"/>
    <property type="match status" value="1"/>
</dbReference>
<dbReference type="GO" id="GO:0006003">
    <property type="term" value="P:fructose 2,6-bisphosphate metabolic process"/>
    <property type="evidence" value="ECO:0007669"/>
    <property type="project" value="InterPro"/>
</dbReference>
<gene>
    <name evidence="1" type="ORF">SAMN05660830_01966</name>
</gene>